<feature type="compositionally biased region" description="Basic and acidic residues" evidence="3">
    <location>
        <begin position="1"/>
        <end position="16"/>
    </location>
</feature>
<dbReference type="Proteomes" id="UP001310290">
    <property type="component" value="Unassembled WGS sequence"/>
</dbReference>
<dbReference type="Pfam" id="PF00067">
    <property type="entry name" value="p450"/>
    <property type="match status" value="1"/>
</dbReference>
<evidence type="ECO:0000256" key="3">
    <source>
        <dbReference type="SAM" id="MobiDB-lite"/>
    </source>
</evidence>
<feature type="region of interest" description="Disordered" evidence="3">
    <location>
        <begin position="1"/>
        <end position="27"/>
    </location>
</feature>
<keyword evidence="2" id="KW-0560">Oxidoreductase</keyword>
<evidence type="ECO:0000256" key="2">
    <source>
        <dbReference type="RuleBase" id="RU000461"/>
    </source>
</evidence>
<evidence type="ECO:0000313" key="4">
    <source>
        <dbReference type="EMBL" id="MEH0634031.1"/>
    </source>
</evidence>
<dbReference type="SUPFAM" id="SSF48264">
    <property type="entry name" value="Cytochrome P450"/>
    <property type="match status" value="1"/>
</dbReference>
<comment type="caution">
    <text evidence="4">The sequence shown here is derived from an EMBL/GenBank/DDBJ whole genome shotgun (WGS) entry which is preliminary data.</text>
</comment>
<keyword evidence="5" id="KW-1185">Reference proteome</keyword>
<dbReference type="Gene3D" id="1.10.630.10">
    <property type="entry name" value="Cytochrome P450"/>
    <property type="match status" value="1"/>
</dbReference>
<dbReference type="PANTHER" id="PTHR46696:SF6">
    <property type="entry name" value="P450, PUTATIVE (EUROFUNG)-RELATED"/>
    <property type="match status" value="1"/>
</dbReference>
<reference evidence="4" key="1">
    <citation type="submission" date="2023-04" db="EMBL/GenBank/DDBJ databases">
        <title>Genomic diversity of scab-causing Streptomyces spp. in the province of Quebec, Canada.</title>
        <authorList>
            <person name="Biessy A."/>
            <person name="Cadieux M."/>
            <person name="Ciotola M."/>
            <person name="Filion M."/>
        </authorList>
    </citation>
    <scope>NUCLEOTIDE SEQUENCE</scope>
    <source>
        <strain evidence="4">B21-115</strain>
    </source>
</reference>
<evidence type="ECO:0000256" key="1">
    <source>
        <dbReference type="ARBA" id="ARBA00010617"/>
    </source>
</evidence>
<comment type="similarity">
    <text evidence="1 2">Belongs to the cytochrome P450 family.</text>
</comment>
<dbReference type="InterPro" id="IPR002397">
    <property type="entry name" value="Cyt_P450_B"/>
</dbReference>
<organism evidence="4 5">
    <name type="scientific">Streptomyces bottropensis</name>
    <dbReference type="NCBI Taxonomy" id="42235"/>
    <lineage>
        <taxon>Bacteria</taxon>
        <taxon>Bacillati</taxon>
        <taxon>Actinomycetota</taxon>
        <taxon>Actinomycetes</taxon>
        <taxon>Kitasatosporales</taxon>
        <taxon>Streptomycetaceae</taxon>
        <taxon>Streptomyces</taxon>
    </lineage>
</organism>
<dbReference type="InterPro" id="IPR017972">
    <property type="entry name" value="Cyt_P450_CS"/>
</dbReference>
<dbReference type="EMBL" id="JARULZ010000001">
    <property type="protein sequence ID" value="MEH0634031.1"/>
    <property type="molecule type" value="Genomic_DNA"/>
</dbReference>
<keyword evidence="2" id="KW-0479">Metal-binding</keyword>
<name>A0ABU8AK22_9ACTN</name>
<dbReference type="InterPro" id="IPR001128">
    <property type="entry name" value="Cyt_P450"/>
</dbReference>
<dbReference type="InterPro" id="IPR036396">
    <property type="entry name" value="Cyt_P450_sf"/>
</dbReference>
<evidence type="ECO:0000313" key="5">
    <source>
        <dbReference type="Proteomes" id="UP001310290"/>
    </source>
</evidence>
<keyword evidence="2" id="KW-0349">Heme</keyword>
<keyword evidence="2" id="KW-0503">Monooxygenase</keyword>
<accession>A0ABU8AK22</accession>
<keyword evidence="2" id="KW-0408">Iron</keyword>
<protein>
    <submittedName>
        <fullName evidence="4">Cytochrome P450</fullName>
    </submittedName>
</protein>
<proteinExistence type="inferred from homology"/>
<gene>
    <name evidence="4" type="ORF">QBA35_11760</name>
</gene>
<sequence length="410" mass="45229">MQADREPDRTGHEAKRPAGTGPAPEGRGAMCPVDFDFFAAPQQYRDAAAAHAGEQGAFHSDRGFWVLTTYDGIVDAFKDEDTFTVGRVSAAEGAEEERWIPLTVEGREHTAWRQRLGAWFTPQRVRELTPALRAGARRRIEGFLDKGEVSFNEDFARPYVLENLMTAVGWPGDGFDLLLAIDRAMIDSRSAPDPRVAAYGELGLPALERFAREHIARRRAEPADDLTTASFGWEIDGVPVTDDDRASLLCTLFLAGVDSTVNHLANAVQHLAHHKEDRRRFLAAPEARPPAVEEFLRVNSCMYPGRQAATGGAGGVADRGDTVLLPLALANHDPEVFPEPARVDFDRPRNPHIAFGTGPHQCLGAAFARAQILVALEEWHTLVPDYGPPPEQRGTEPAFLRNSYDLRLVW</sequence>
<dbReference type="PANTHER" id="PTHR46696">
    <property type="entry name" value="P450, PUTATIVE (EUROFUNG)-RELATED"/>
    <property type="match status" value="1"/>
</dbReference>
<dbReference type="PRINTS" id="PR00359">
    <property type="entry name" value="BP450"/>
</dbReference>
<dbReference type="PROSITE" id="PS00086">
    <property type="entry name" value="CYTOCHROME_P450"/>
    <property type="match status" value="1"/>
</dbReference>